<dbReference type="AlphaFoldDB" id="A0A916XAG1"/>
<dbReference type="InterPro" id="IPR013785">
    <property type="entry name" value="Aldolase_TIM"/>
</dbReference>
<dbReference type="GO" id="GO:0016829">
    <property type="term" value="F:lyase activity"/>
    <property type="evidence" value="ECO:0007669"/>
    <property type="project" value="UniProtKB-KW"/>
</dbReference>
<dbReference type="PANTHER" id="PTHR30246:SF1">
    <property type="entry name" value="2-DEHYDRO-3-DEOXY-6-PHOSPHOGALACTONATE ALDOLASE-RELATED"/>
    <property type="match status" value="1"/>
</dbReference>
<evidence type="ECO:0000256" key="4">
    <source>
        <dbReference type="ARBA" id="ARBA00023239"/>
    </source>
</evidence>
<evidence type="ECO:0000256" key="2">
    <source>
        <dbReference type="ARBA" id="ARBA00006906"/>
    </source>
</evidence>
<dbReference type="SUPFAM" id="SSF51569">
    <property type="entry name" value="Aldolase"/>
    <property type="match status" value="1"/>
</dbReference>
<dbReference type="PANTHER" id="PTHR30246">
    <property type="entry name" value="2-KETO-3-DEOXY-6-PHOSPHOGLUCONATE ALDOLASE"/>
    <property type="match status" value="1"/>
</dbReference>
<keyword evidence="5" id="KW-0119">Carbohydrate metabolism</keyword>
<keyword evidence="4" id="KW-0456">Lyase</keyword>
<dbReference type="CDD" id="cd00452">
    <property type="entry name" value="KDPG_aldolase"/>
    <property type="match status" value="1"/>
</dbReference>
<organism evidence="6 7">
    <name type="scientific">Pedobacter quisquiliarum</name>
    <dbReference type="NCBI Taxonomy" id="1834438"/>
    <lineage>
        <taxon>Bacteria</taxon>
        <taxon>Pseudomonadati</taxon>
        <taxon>Bacteroidota</taxon>
        <taxon>Sphingobacteriia</taxon>
        <taxon>Sphingobacteriales</taxon>
        <taxon>Sphingobacteriaceae</taxon>
        <taxon>Pedobacter</taxon>
    </lineage>
</organism>
<sequence length="220" mass="23948">MKKTKEEILATLLNQGLLPLFYLDSAAESAEILKALYRAGVKVFEYTNRGSAALENFKQLVALKNESMPDLQLGIGTIKTPQEAKDFIQAGADFLVSPIINPEVGQLANEAGLLWIPGCMTPTEIDLAQKHGALLIKIFPANILGPEYIASIRELFPGQHFIPTGGVDLSAANIRAWFAAGVSAVGMGSKLISKKIIQEKAYTELQQHTETVLQTIKDNR</sequence>
<evidence type="ECO:0000313" key="6">
    <source>
        <dbReference type="EMBL" id="GGC56190.1"/>
    </source>
</evidence>
<evidence type="ECO:0000256" key="3">
    <source>
        <dbReference type="ARBA" id="ARBA00011233"/>
    </source>
</evidence>
<comment type="subunit">
    <text evidence="3">Homotrimer.</text>
</comment>
<protein>
    <submittedName>
        <fullName evidence="6">Bifunctional 4-hydroxy-2-oxoglutarate aldolase/2-dehydro-3-deoxy-phosphogluconate aldolase</fullName>
    </submittedName>
</protein>
<keyword evidence="7" id="KW-1185">Reference proteome</keyword>
<dbReference type="Proteomes" id="UP000651668">
    <property type="component" value="Unassembled WGS sequence"/>
</dbReference>
<comment type="pathway">
    <text evidence="1">Carbohydrate acid metabolism.</text>
</comment>
<dbReference type="Pfam" id="PF01081">
    <property type="entry name" value="Aldolase"/>
    <property type="match status" value="1"/>
</dbReference>
<dbReference type="EMBL" id="BMIL01000002">
    <property type="protein sequence ID" value="GGC56190.1"/>
    <property type="molecule type" value="Genomic_DNA"/>
</dbReference>
<name>A0A916XAG1_9SPHI</name>
<gene>
    <name evidence="6" type="ORF">GCM10011387_07180</name>
</gene>
<dbReference type="RefSeq" id="WP_188625470.1">
    <property type="nucleotide sequence ID" value="NZ_BMIL01000002.1"/>
</dbReference>
<dbReference type="Gene3D" id="3.20.20.70">
    <property type="entry name" value="Aldolase class I"/>
    <property type="match status" value="1"/>
</dbReference>
<reference evidence="6" key="1">
    <citation type="journal article" date="2014" name="Int. J. Syst. Evol. Microbiol.">
        <title>Complete genome sequence of Corynebacterium casei LMG S-19264T (=DSM 44701T), isolated from a smear-ripened cheese.</title>
        <authorList>
            <consortium name="US DOE Joint Genome Institute (JGI-PGF)"/>
            <person name="Walter F."/>
            <person name="Albersmeier A."/>
            <person name="Kalinowski J."/>
            <person name="Ruckert C."/>
        </authorList>
    </citation>
    <scope>NUCLEOTIDE SEQUENCE</scope>
    <source>
        <strain evidence="6">CGMCC 1.15343</strain>
    </source>
</reference>
<accession>A0A916XAG1</accession>
<dbReference type="InterPro" id="IPR000887">
    <property type="entry name" value="Aldlse_KDPG_KHG"/>
</dbReference>
<evidence type="ECO:0000256" key="1">
    <source>
        <dbReference type="ARBA" id="ARBA00004761"/>
    </source>
</evidence>
<comment type="similarity">
    <text evidence="2">Belongs to the KHG/KDPG aldolase family.</text>
</comment>
<proteinExistence type="inferred from homology"/>
<evidence type="ECO:0000256" key="5">
    <source>
        <dbReference type="ARBA" id="ARBA00023277"/>
    </source>
</evidence>
<reference evidence="6" key="2">
    <citation type="submission" date="2020-09" db="EMBL/GenBank/DDBJ databases">
        <authorList>
            <person name="Sun Q."/>
            <person name="Zhou Y."/>
        </authorList>
    </citation>
    <scope>NUCLEOTIDE SEQUENCE</scope>
    <source>
        <strain evidence="6">CGMCC 1.15343</strain>
    </source>
</reference>
<evidence type="ECO:0000313" key="7">
    <source>
        <dbReference type="Proteomes" id="UP000651668"/>
    </source>
</evidence>
<comment type="caution">
    <text evidence="6">The sequence shown here is derived from an EMBL/GenBank/DDBJ whole genome shotgun (WGS) entry which is preliminary data.</text>
</comment>